<dbReference type="GO" id="GO:0016586">
    <property type="term" value="C:RSC-type complex"/>
    <property type="evidence" value="ECO:0007669"/>
    <property type="project" value="InterPro"/>
</dbReference>
<dbReference type="AlphaFoldDB" id="A0AAW0GV68"/>
<keyword evidence="7" id="KW-0539">Nucleus</keyword>
<dbReference type="Pfam" id="PF00439">
    <property type="entry name" value="Bromodomain"/>
    <property type="match status" value="2"/>
</dbReference>
<keyword evidence="12" id="KW-1185">Reference proteome</keyword>
<keyword evidence="4" id="KW-0805">Transcription regulation</keyword>
<dbReference type="SUPFAM" id="SSF47370">
    <property type="entry name" value="Bromodomain"/>
    <property type="match status" value="2"/>
</dbReference>
<dbReference type="InterPro" id="IPR037382">
    <property type="entry name" value="Rsc/polybromo"/>
</dbReference>
<feature type="region of interest" description="Disordered" evidence="9">
    <location>
        <begin position="176"/>
        <end position="217"/>
    </location>
</feature>
<feature type="compositionally biased region" description="Acidic residues" evidence="9">
    <location>
        <begin position="580"/>
        <end position="607"/>
    </location>
</feature>
<evidence type="ECO:0000256" key="4">
    <source>
        <dbReference type="ARBA" id="ARBA00023015"/>
    </source>
</evidence>
<dbReference type="EMBL" id="JASBNA010000002">
    <property type="protein sequence ID" value="KAK7695074.1"/>
    <property type="molecule type" value="Genomic_DNA"/>
</dbReference>
<dbReference type="Proteomes" id="UP001385951">
    <property type="component" value="Unassembled WGS sequence"/>
</dbReference>
<evidence type="ECO:0000256" key="9">
    <source>
        <dbReference type="SAM" id="MobiDB-lite"/>
    </source>
</evidence>
<evidence type="ECO:0000256" key="7">
    <source>
        <dbReference type="ARBA" id="ARBA00023242"/>
    </source>
</evidence>
<dbReference type="GO" id="GO:0006368">
    <property type="term" value="P:transcription elongation by RNA polymerase II"/>
    <property type="evidence" value="ECO:0007669"/>
    <property type="project" value="TreeGrafter"/>
</dbReference>
<feature type="compositionally biased region" description="Low complexity" evidence="9">
    <location>
        <begin position="394"/>
        <end position="404"/>
    </location>
</feature>
<evidence type="ECO:0000313" key="12">
    <source>
        <dbReference type="Proteomes" id="UP001385951"/>
    </source>
</evidence>
<feature type="domain" description="Bromo" evidence="10">
    <location>
        <begin position="89"/>
        <end position="159"/>
    </location>
</feature>
<dbReference type="PROSITE" id="PS50014">
    <property type="entry name" value="BROMODOMAIN_2"/>
    <property type="match status" value="2"/>
</dbReference>
<dbReference type="InterPro" id="IPR036427">
    <property type="entry name" value="Bromodomain-like_sf"/>
</dbReference>
<dbReference type="PRINTS" id="PR00503">
    <property type="entry name" value="BROMODOMAIN"/>
</dbReference>
<evidence type="ECO:0000313" key="11">
    <source>
        <dbReference type="EMBL" id="KAK7695074.1"/>
    </source>
</evidence>
<keyword evidence="6" id="KW-0804">Transcription</keyword>
<feature type="compositionally biased region" description="Basic and acidic residues" evidence="9">
    <location>
        <begin position="37"/>
        <end position="75"/>
    </location>
</feature>
<proteinExistence type="predicted"/>
<gene>
    <name evidence="11" type="ORF">QCA50_002264</name>
</gene>
<accession>A0AAW0GV68</accession>
<evidence type="ECO:0000256" key="8">
    <source>
        <dbReference type="PROSITE-ProRule" id="PRU00035"/>
    </source>
</evidence>
<comment type="caution">
    <text evidence="11">The sequence shown here is derived from an EMBL/GenBank/DDBJ whole genome shotgun (WGS) entry which is preliminary data.</text>
</comment>
<evidence type="ECO:0000256" key="1">
    <source>
        <dbReference type="ARBA" id="ARBA00004123"/>
    </source>
</evidence>
<organism evidence="11 12">
    <name type="scientific">Cerrena zonata</name>
    <dbReference type="NCBI Taxonomy" id="2478898"/>
    <lineage>
        <taxon>Eukaryota</taxon>
        <taxon>Fungi</taxon>
        <taxon>Dikarya</taxon>
        <taxon>Basidiomycota</taxon>
        <taxon>Agaricomycotina</taxon>
        <taxon>Agaricomycetes</taxon>
        <taxon>Polyporales</taxon>
        <taxon>Cerrenaceae</taxon>
        <taxon>Cerrena</taxon>
    </lineage>
</organism>
<keyword evidence="5 8" id="KW-0103">Bromodomain</keyword>
<dbReference type="PANTHER" id="PTHR16062">
    <property type="entry name" value="SWI/SNF-RELATED"/>
    <property type="match status" value="1"/>
</dbReference>
<evidence type="ECO:0000256" key="2">
    <source>
        <dbReference type="ARBA" id="ARBA00022737"/>
    </source>
</evidence>
<evidence type="ECO:0000256" key="3">
    <source>
        <dbReference type="ARBA" id="ARBA00022853"/>
    </source>
</evidence>
<protein>
    <recommendedName>
        <fullName evidence="10">Bromo domain-containing protein</fullName>
    </recommendedName>
</protein>
<evidence type="ECO:0000256" key="6">
    <source>
        <dbReference type="ARBA" id="ARBA00023163"/>
    </source>
</evidence>
<dbReference type="InterPro" id="IPR001487">
    <property type="entry name" value="Bromodomain"/>
</dbReference>
<dbReference type="GO" id="GO:0003682">
    <property type="term" value="F:chromatin binding"/>
    <property type="evidence" value="ECO:0007669"/>
    <property type="project" value="TreeGrafter"/>
</dbReference>
<dbReference type="PANTHER" id="PTHR16062:SF22">
    <property type="entry name" value="HISTONE-LYSINE N-METHYLTRANSFERASE ASH1L"/>
    <property type="match status" value="1"/>
</dbReference>
<name>A0AAW0GV68_9APHY</name>
<dbReference type="GO" id="GO:0006338">
    <property type="term" value="P:chromatin remodeling"/>
    <property type="evidence" value="ECO:0007669"/>
    <property type="project" value="InterPro"/>
</dbReference>
<feature type="compositionally biased region" description="Basic residues" evidence="9">
    <location>
        <begin position="614"/>
        <end position="626"/>
    </location>
</feature>
<evidence type="ECO:0000256" key="5">
    <source>
        <dbReference type="ARBA" id="ARBA00023117"/>
    </source>
</evidence>
<dbReference type="Gene3D" id="1.20.920.10">
    <property type="entry name" value="Bromodomain-like"/>
    <property type="match status" value="2"/>
</dbReference>
<feature type="region of interest" description="Disordered" evidence="9">
    <location>
        <begin position="1"/>
        <end position="75"/>
    </location>
</feature>
<feature type="region of interest" description="Disordered" evidence="9">
    <location>
        <begin position="580"/>
        <end position="645"/>
    </location>
</feature>
<reference evidence="11 12" key="1">
    <citation type="submission" date="2022-09" db="EMBL/GenBank/DDBJ databases">
        <authorList>
            <person name="Palmer J.M."/>
        </authorList>
    </citation>
    <scope>NUCLEOTIDE SEQUENCE [LARGE SCALE GENOMIC DNA]</scope>
    <source>
        <strain evidence="11 12">DSM 7382</strain>
    </source>
</reference>
<dbReference type="CDD" id="cd04369">
    <property type="entry name" value="Bromodomain"/>
    <property type="match status" value="1"/>
</dbReference>
<comment type="subcellular location">
    <subcellularLocation>
        <location evidence="1">Nucleus</location>
    </subcellularLocation>
</comment>
<keyword evidence="2" id="KW-0677">Repeat</keyword>
<sequence>MSKREASSLAPQGIDIDAPRAKRHKPGPGSQASPPRKGKEAQQQQDKDVAMEDGEPKAEANGADREEREAAKEKGMKLWQVVKDAVNKEGRILSNDFLRLPSKRQYPDYYQLIKAPISLDEIKTQLEKTNYATFDDVRQDFERCFKNAKRYNMKDSQIWKDAKHLHKVVTKEAAALSGTEVPAGDGDDADEHPSAHVPGVSSDVEEGGDRHKKKPNMNRLLKARLEKLVNFTDQGGRTRSVEFMELPNKKKWPVYYKTIKKPQCLENIFKKIKRKEYGAPVDFANDVELVFSNAMEFNQEHSEVWEDAIALRDYFRQLMADLPAPFTIAAYATSDHSTKIKLKKPKPDGTLAAIPVANTTTPGTLLLRVPGQHMASAQASTSVSPLPATKLAKASKAAASSKSKQGPATPASTNTGMGALQPAKFVQPTASYQLNTGYAPNRAAANALPNTNSIHPYMKPTAQAQATSGTSKTAHLQNHINPTPVATPTLTPAPIPTPTPVYRPPIAPLQLATANVTSLRTPTPTTPTNTRQLRSVSLRIKPSERHMELDHKHGVRIWALRLSHADTSIYISDVKFLSNAEEEEESDDDAEVEVHEEEEEEEENGENEPEKPSKRTRGRPKRGAKAKGKDVKGKGKALAPAKRSHEEIQVKLNGITVKGMSAAGKKGMGWTVALGTGSNLVEVGEKDGSGWKFYLERPAAP</sequence>
<keyword evidence="3" id="KW-0156">Chromatin regulator</keyword>
<evidence type="ECO:0000259" key="10">
    <source>
        <dbReference type="PROSITE" id="PS50014"/>
    </source>
</evidence>
<feature type="domain" description="Bromo" evidence="10">
    <location>
        <begin position="235"/>
        <end position="305"/>
    </location>
</feature>
<dbReference type="SMART" id="SM00297">
    <property type="entry name" value="BROMO"/>
    <property type="match status" value="2"/>
</dbReference>
<feature type="region of interest" description="Disordered" evidence="9">
    <location>
        <begin position="394"/>
        <end position="417"/>
    </location>
</feature>